<dbReference type="SUPFAM" id="SSF52402">
    <property type="entry name" value="Adenine nucleotide alpha hydrolases-like"/>
    <property type="match status" value="1"/>
</dbReference>
<evidence type="ECO:0000259" key="12">
    <source>
        <dbReference type="Pfam" id="PF20258"/>
    </source>
</evidence>
<dbReference type="PANTHER" id="PTHR11933">
    <property type="entry name" value="TRNA 5-METHYLAMINOMETHYL-2-THIOURIDYLATE -METHYLTRANSFERASE"/>
    <property type="match status" value="1"/>
</dbReference>
<keyword evidence="4" id="KW-0820">tRNA-binding</keyword>
<keyword evidence="6" id="KW-0819">tRNA processing</keyword>
<dbReference type="Pfam" id="PF20258">
    <property type="entry name" value="tRNA_Me_trans_C"/>
    <property type="match status" value="1"/>
</dbReference>
<accession>A0A9P3G107</accession>
<dbReference type="InterPro" id="IPR023382">
    <property type="entry name" value="MnmA-like_central_sf"/>
</dbReference>
<dbReference type="GO" id="GO:0005524">
    <property type="term" value="F:ATP binding"/>
    <property type="evidence" value="ECO:0007669"/>
    <property type="project" value="UniProtKB-KW"/>
</dbReference>
<evidence type="ECO:0000256" key="11">
    <source>
        <dbReference type="ARBA" id="ARBA00049564"/>
    </source>
</evidence>
<feature type="domain" description="tRNA-specific 2-thiouridylase MnmA-like central" evidence="13">
    <location>
        <begin position="236"/>
        <end position="296"/>
    </location>
</feature>
<keyword evidence="7" id="KW-0547">Nucleotide-binding</keyword>
<organism evidence="14 15">
    <name type="scientific">Phanerochaete sordida</name>
    <dbReference type="NCBI Taxonomy" id="48140"/>
    <lineage>
        <taxon>Eukaryota</taxon>
        <taxon>Fungi</taxon>
        <taxon>Dikarya</taxon>
        <taxon>Basidiomycota</taxon>
        <taxon>Agaricomycotina</taxon>
        <taxon>Agaricomycetes</taxon>
        <taxon>Polyporales</taxon>
        <taxon>Phanerochaetaceae</taxon>
        <taxon>Phanerochaete</taxon>
    </lineage>
</organism>
<dbReference type="PANTHER" id="PTHR11933:SF5">
    <property type="entry name" value="MITOCHONDRIAL TRNA-SPECIFIC 2-THIOURIDYLASE 1"/>
    <property type="match status" value="1"/>
</dbReference>
<keyword evidence="9" id="KW-0694">RNA-binding</keyword>
<evidence type="ECO:0000256" key="6">
    <source>
        <dbReference type="ARBA" id="ARBA00022694"/>
    </source>
</evidence>
<comment type="function">
    <text evidence="1">Catalyzes the 2-thiolation of uridine at the wobble position (U34) of mitochondrial tRNA(Lys), tRNA(Glu) and tRNA(Gln). Required for the formation of 5-taurinomethyl-2-thiouridine (tm5s2U) of mitochondrial tRNA(Lys), tRNA(Glu), and tRNA(Gln) at the wobble position. ATP is required to activate the C2 atom of the wobble base.</text>
</comment>
<evidence type="ECO:0000256" key="8">
    <source>
        <dbReference type="ARBA" id="ARBA00022840"/>
    </source>
</evidence>
<evidence type="ECO:0000256" key="2">
    <source>
        <dbReference type="ARBA" id="ARBA00006191"/>
    </source>
</evidence>
<name>A0A9P3G107_9APHY</name>
<sequence>MRSWPLILRRSFAQYHNNVHKLEPTKGDRVVVAMSGGVDSSVVAKMLSEKDYDLSAIFMRNWDTRDESGTDEGCEWKKDWHDVQQVCKMLDIPCKLVDLSKEYWNRVFQPALAIWEMGGTPNPDLWCNREVKFGALMQHLTSADTWFATGHYARKDWCMKQSPPRPKLMRSVDSVKDQTYFLASIPESSLARSIFPLAPYVKDEVKQMAREWGLPTAAREESMGLCFVGEKRRFDTFLSQYLPPKPGAIVDLRGKQVGEHQGLWSFTIGQNARLKGQPQKMFVSDKDYNRNQIIVVPGREHKALYCMGLVAFNWQWIWADSPPPLRNGFKARAKLRYRMEDIPCTLYRTADESHIRIMFENDPQQAIAAGQSVVVWDGDWCLGCGIIQKTIPLPES</sequence>
<evidence type="ECO:0000256" key="5">
    <source>
        <dbReference type="ARBA" id="ARBA00022679"/>
    </source>
</evidence>
<dbReference type="EMBL" id="BPQB01000005">
    <property type="protein sequence ID" value="GJE87018.1"/>
    <property type="molecule type" value="Genomic_DNA"/>
</dbReference>
<evidence type="ECO:0000256" key="10">
    <source>
        <dbReference type="ARBA" id="ARBA00023157"/>
    </source>
</evidence>
<evidence type="ECO:0000313" key="14">
    <source>
        <dbReference type="EMBL" id="GJE87018.1"/>
    </source>
</evidence>
<dbReference type="GO" id="GO:0002143">
    <property type="term" value="P:tRNA wobble position uridine thiolation"/>
    <property type="evidence" value="ECO:0007669"/>
    <property type="project" value="TreeGrafter"/>
</dbReference>
<dbReference type="GO" id="GO:0016783">
    <property type="term" value="F:sulfurtransferase activity"/>
    <property type="evidence" value="ECO:0007669"/>
    <property type="project" value="InterPro"/>
</dbReference>
<dbReference type="FunFam" id="2.30.30.280:FF:000001">
    <property type="entry name" value="tRNA-specific 2-thiouridylase MnmA"/>
    <property type="match status" value="1"/>
</dbReference>
<dbReference type="HAMAP" id="MF_00144">
    <property type="entry name" value="tRNA_thiouridyl_MnmA"/>
    <property type="match status" value="1"/>
</dbReference>
<dbReference type="NCBIfam" id="TIGR00420">
    <property type="entry name" value="trmU"/>
    <property type="match status" value="1"/>
</dbReference>
<dbReference type="CDD" id="cd01998">
    <property type="entry name" value="MnmA_TRMU-like"/>
    <property type="match status" value="1"/>
</dbReference>
<dbReference type="FunFam" id="3.40.50.620:FF:000115">
    <property type="entry name" value="tRNA-specific 2-thiouridylase MnmA"/>
    <property type="match status" value="1"/>
</dbReference>
<keyword evidence="8" id="KW-0067">ATP-binding</keyword>
<dbReference type="AlphaFoldDB" id="A0A9P3G107"/>
<dbReference type="Gene3D" id="3.40.50.620">
    <property type="entry name" value="HUPs"/>
    <property type="match status" value="1"/>
</dbReference>
<dbReference type="Proteomes" id="UP000703269">
    <property type="component" value="Unassembled WGS sequence"/>
</dbReference>
<dbReference type="InterPro" id="IPR004506">
    <property type="entry name" value="MnmA-like"/>
</dbReference>
<dbReference type="OrthoDB" id="3685at2759"/>
<dbReference type="GO" id="GO:0000049">
    <property type="term" value="F:tRNA binding"/>
    <property type="evidence" value="ECO:0007669"/>
    <property type="project" value="UniProtKB-KW"/>
</dbReference>
<gene>
    <name evidence="14" type="ORF">PsYK624_031010</name>
</gene>
<evidence type="ECO:0000256" key="1">
    <source>
        <dbReference type="ARBA" id="ARBA00003986"/>
    </source>
</evidence>
<keyword evidence="5" id="KW-0808">Transferase</keyword>
<dbReference type="Gene3D" id="2.30.30.280">
    <property type="entry name" value="Adenine nucleotide alpha hydrolases-like domains"/>
    <property type="match status" value="1"/>
</dbReference>
<evidence type="ECO:0000256" key="9">
    <source>
        <dbReference type="ARBA" id="ARBA00022884"/>
    </source>
</evidence>
<comment type="catalytic activity">
    <reaction evidence="11">
        <text>5-taurinomethyluridine(34) in tRNA + S-sulfanyl-L-cysteinyl-[protein] + AH2 + ATP = 5-taurinomethyl-2-thiouridine(34) in tRNA + L-cysteinyl-[protein] + A + AMP + diphosphate + H(+)</text>
        <dbReference type="Rhea" id="RHEA:47040"/>
        <dbReference type="Rhea" id="RHEA-COMP:10131"/>
        <dbReference type="Rhea" id="RHEA-COMP:11726"/>
        <dbReference type="Rhea" id="RHEA-COMP:11732"/>
        <dbReference type="Rhea" id="RHEA-COMP:11733"/>
        <dbReference type="ChEBI" id="CHEBI:13193"/>
        <dbReference type="ChEBI" id="CHEBI:15378"/>
        <dbReference type="ChEBI" id="CHEBI:17499"/>
        <dbReference type="ChEBI" id="CHEBI:29950"/>
        <dbReference type="ChEBI" id="CHEBI:30616"/>
        <dbReference type="ChEBI" id="CHEBI:33019"/>
        <dbReference type="ChEBI" id="CHEBI:61963"/>
        <dbReference type="ChEBI" id="CHEBI:87171"/>
        <dbReference type="ChEBI" id="CHEBI:87172"/>
        <dbReference type="ChEBI" id="CHEBI:456215"/>
        <dbReference type="EC" id="2.8.1.14"/>
    </reaction>
</comment>
<dbReference type="Gene3D" id="2.40.30.10">
    <property type="entry name" value="Translation factors"/>
    <property type="match status" value="1"/>
</dbReference>
<comment type="caution">
    <text evidence="14">The sequence shown here is derived from an EMBL/GenBank/DDBJ whole genome shotgun (WGS) entry which is preliminary data.</text>
</comment>
<dbReference type="NCBIfam" id="NF001138">
    <property type="entry name" value="PRK00143.1"/>
    <property type="match status" value="1"/>
</dbReference>
<keyword evidence="10" id="KW-1015">Disulfide bond</keyword>
<evidence type="ECO:0000313" key="15">
    <source>
        <dbReference type="Proteomes" id="UP000703269"/>
    </source>
</evidence>
<dbReference type="InterPro" id="IPR046884">
    <property type="entry name" value="MnmA-like_central"/>
</dbReference>
<dbReference type="InterPro" id="IPR046885">
    <property type="entry name" value="MnmA-like_C"/>
</dbReference>
<evidence type="ECO:0000259" key="13">
    <source>
        <dbReference type="Pfam" id="PF20259"/>
    </source>
</evidence>
<keyword evidence="15" id="KW-1185">Reference proteome</keyword>
<dbReference type="Pfam" id="PF03054">
    <property type="entry name" value="tRNA_Me_trans"/>
    <property type="match status" value="1"/>
</dbReference>
<dbReference type="GO" id="GO:0005739">
    <property type="term" value="C:mitochondrion"/>
    <property type="evidence" value="ECO:0007669"/>
    <property type="project" value="TreeGrafter"/>
</dbReference>
<dbReference type="Pfam" id="PF20259">
    <property type="entry name" value="tRNA_Me_trans_M"/>
    <property type="match status" value="1"/>
</dbReference>
<proteinExistence type="inferred from homology"/>
<evidence type="ECO:0000256" key="7">
    <source>
        <dbReference type="ARBA" id="ARBA00022741"/>
    </source>
</evidence>
<comment type="similarity">
    <text evidence="2">Belongs to the MnmA/TRMU family.</text>
</comment>
<evidence type="ECO:0000256" key="3">
    <source>
        <dbReference type="ARBA" id="ARBA00011953"/>
    </source>
</evidence>
<protein>
    <recommendedName>
        <fullName evidence="3">tRNA-5-taurinomethyluridine 2-sulfurtransferase</fullName>
        <ecNumber evidence="3">2.8.1.14</ecNumber>
    </recommendedName>
</protein>
<dbReference type="InterPro" id="IPR014729">
    <property type="entry name" value="Rossmann-like_a/b/a_fold"/>
</dbReference>
<evidence type="ECO:0000256" key="4">
    <source>
        <dbReference type="ARBA" id="ARBA00022555"/>
    </source>
</evidence>
<reference evidence="14 15" key="1">
    <citation type="submission" date="2021-08" db="EMBL/GenBank/DDBJ databases">
        <title>Draft Genome Sequence of Phanerochaete sordida strain YK-624.</title>
        <authorList>
            <person name="Mori T."/>
            <person name="Dohra H."/>
            <person name="Suzuki T."/>
            <person name="Kawagishi H."/>
            <person name="Hirai H."/>
        </authorList>
    </citation>
    <scope>NUCLEOTIDE SEQUENCE [LARGE SCALE GENOMIC DNA]</scope>
    <source>
        <strain evidence="14 15">YK-624</strain>
    </source>
</reference>
<feature type="domain" description="tRNA-specific 2-thiouridylase MnmA-like C-terminal" evidence="12">
    <location>
        <begin position="311"/>
        <end position="387"/>
    </location>
</feature>
<dbReference type="EC" id="2.8.1.14" evidence="3"/>